<evidence type="ECO:0000313" key="14">
    <source>
        <dbReference type="Proteomes" id="UP000256645"/>
    </source>
</evidence>
<evidence type="ECO:0000256" key="12">
    <source>
        <dbReference type="SAM" id="MobiDB-lite"/>
    </source>
</evidence>
<dbReference type="InterPro" id="IPR010347">
    <property type="entry name" value="Tdp1"/>
</dbReference>
<accession>A0A3D8RZW8</accession>
<evidence type="ECO:0000256" key="4">
    <source>
        <dbReference type="ARBA" id="ARBA00022763"/>
    </source>
</evidence>
<dbReference type="GO" id="GO:0017005">
    <property type="term" value="F:3'-tyrosyl-DNA phosphodiesterase activity"/>
    <property type="evidence" value="ECO:0007669"/>
    <property type="project" value="TreeGrafter"/>
</dbReference>
<dbReference type="AlphaFoldDB" id="A0A3D8RZW8"/>
<keyword evidence="7" id="KW-0234">DNA repair</keyword>
<dbReference type="CDD" id="cd09123">
    <property type="entry name" value="PLDc_Tdp1_2"/>
    <property type="match status" value="1"/>
</dbReference>
<sequence>MADEQRASKRQKLNANVSENNDGKNLSSLHRPISPPPRRAPRGPKVVNSPFQLTSIRDLPPVMNVDTVSLKDILGDPLIAECWEFNYLHDIDFLMKAFDEDVRDLVKVHVVHGFWKREDQSRKNIEEQASKYQNVTLHTAYMPEMFGTHHSKMLVLFRHDSTAQIIIHTANMIAFDWTNMAQAVWKSPLLPTLPELHESSPDSRQIGSGSRFKADFINYLKAYDTRRKICKPLTEQISLYDFSEIRAALIASVPGKQGIETDSETAWGWAGLKSVLNSVPVQNDEPEIIVQVSSIATLGPSDKWLKQTLFKALEHSQGSTTKKPSFKVVFPTPDEIRRSLNGYSSGSAIHIRLQSTQQAKQLQYLKPLLCHWAGDGAQHTPAKADTISEAGRRRAAPHIKTYIRFADRSKTAIDWALVTSANLSKQAWGDGINGAGDVRICSYEIGVMVWPGLYGEKAKMVPTFKTDSPTVALGESAEAVVGVRMPYDLPLVPYGKDDAPWCATASYSEPDWLGRAYNA</sequence>
<evidence type="ECO:0000256" key="8">
    <source>
        <dbReference type="ARBA" id="ARBA00023242"/>
    </source>
</evidence>
<keyword evidence="14" id="KW-1185">Reference proteome</keyword>
<dbReference type="FunFam" id="3.30.870.10:FF:000038">
    <property type="entry name" value="Probable tyrosyl-DNA phosphodiesterase"/>
    <property type="match status" value="1"/>
</dbReference>
<organism evidence="13 14">
    <name type="scientific">Coleophoma cylindrospora</name>
    <dbReference type="NCBI Taxonomy" id="1849047"/>
    <lineage>
        <taxon>Eukaryota</taxon>
        <taxon>Fungi</taxon>
        <taxon>Dikarya</taxon>
        <taxon>Ascomycota</taxon>
        <taxon>Pezizomycotina</taxon>
        <taxon>Leotiomycetes</taxon>
        <taxon>Helotiales</taxon>
        <taxon>Dermateaceae</taxon>
        <taxon>Coleophoma</taxon>
    </lineage>
</organism>
<reference evidence="13 14" key="1">
    <citation type="journal article" date="2018" name="IMA Fungus">
        <title>IMA Genome-F 9: Draft genome sequence of Annulohypoxylon stygium, Aspergillus mulundensis, Berkeleyomyces basicola (syn. Thielaviopsis basicola), Ceratocystis smalleyi, two Cercospora beticola strains, Coleophoma cylindrospora, Fusarium fracticaudum, Phialophora cf. hyalina, and Morchella septimelata.</title>
        <authorList>
            <person name="Wingfield B.D."/>
            <person name="Bills G.F."/>
            <person name="Dong Y."/>
            <person name="Huang W."/>
            <person name="Nel W.J."/>
            <person name="Swalarsk-Parry B.S."/>
            <person name="Vaghefi N."/>
            <person name="Wilken P.M."/>
            <person name="An Z."/>
            <person name="de Beer Z.W."/>
            <person name="De Vos L."/>
            <person name="Chen L."/>
            <person name="Duong T.A."/>
            <person name="Gao Y."/>
            <person name="Hammerbacher A."/>
            <person name="Kikkert J.R."/>
            <person name="Li Y."/>
            <person name="Li H."/>
            <person name="Li K."/>
            <person name="Li Q."/>
            <person name="Liu X."/>
            <person name="Ma X."/>
            <person name="Naidoo K."/>
            <person name="Pethybridge S.J."/>
            <person name="Sun J."/>
            <person name="Steenkamp E.T."/>
            <person name="van der Nest M.A."/>
            <person name="van Wyk S."/>
            <person name="Wingfield M.J."/>
            <person name="Xiong C."/>
            <person name="Yue Q."/>
            <person name="Zhang X."/>
        </authorList>
    </citation>
    <scope>NUCLEOTIDE SEQUENCE [LARGE SCALE GENOMIC DNA]</scope>
    <source>
        <strain evidence="13 14">BP6252</strain>
    </source>
</reference>
<keyword evidence="3" id="KW-0540">Nuclease</keyword>
<dbReference type="SUPFAM" id="SSF56024">
    <property type="entry name" value="Phospholipase D/nuclease"/>
    <property type="match status" value="2"/>
</dbReference>
<dbReference type="PANTHER" id="PTHR12415">
    <property type="entry name" value="TYROSYL-DNA PHOSPHODIESTERASE 1"/>
    <property type="match status" value="1"/>
</dbReference>
<comment type="subcellular location">
    <subcellularLocation>
        <location evidence="1">Nucleus</location>
    </subcellularLocation>
</comment>
<feature type="site" description="Interaction with DNA" evidence="11">
    <location>
        <position position="424"/>
    </location>
</feature>
<comment type="caution">
    <text evidence="13">The sequence shown here is derived from an EMBL/GenBank/DDBJ whole genome shotgun (WGS) entry which is preliminary data.</text>
</comment>
<dbReference type="STRING" id="1849047.A0A3D8RZW8"/>
<keyword evidence="4" id="KW-0227">DNA damage</keyword>
<dbReference type="GO" id="GO:0003690">
    <property type="term" value="F:double-stranded DNA binding"/>
    <property type="evidence" value="ECO:0007669"/>
    <property type="project" value="TreeGrafter"/>
</dbReference>
<feature type="compositionally biased region" description="Polar residues" evidence="12">
    <location>
        <begin position="13"/>
        <end position="28"/>
    </location>
</feature>
<dbReference type="GO" id="GO:0003697">
    <property type="term" value="F:single-stranded DNA binding"/>
    <property type="evidence" value="ECO:0007669"/>
    <property type="project" value="TreeGrafter"/>
</dbReference>
<dbReference type="OrthoDB" id="47785at2759"/>
<feature type="binding site" evidence="10">
    <location>
        <position position="152"/>
    </location>
    <ligand>
        <name>substrate</name>
    </ligand>
</feature>
<dbReference type="GO" id="GO:0006281">
    <property type="term" value="P:DNA repair"/>
    <property type="evidence" value="ECO:0007669"/>
    <property type="project" value="UniProtKB-KW"/>
</dbReference>
<feature type="region of interest" description="Disordered" evidence="12">
    <location>
        <begin position="1"/>
        <end position="47"/>
    </location>
</feature>
<protein>
    <recommendedName>
        <fullName evidence="15">Tyrosyl-DNA phosphodiesterase</fullName>
    </recommendedName>
</protein>
<dbReference type="Proteomes" id="UP000256645">
    <property type="component" value="Unassembled WGS sequence"/>
</dbReference>
<feature type="active site" description="Nucleophile" evidence="9">
    <location>
        <position position="150"/>
    </location>
</feature>
<keyword evidence="6" id="KW-0269">Exonuclease</keyword>
<feature type="binding site" evidence="10">
    <location>
        <position position="400"/>
    </location>
    <ligand>
        <name>substrate</name>
    </ligand>
</feature>
<comment type="similarity">
    <text evidence="2">Belongs to the tyrosyl-DNA phosphodiesterase family.</text>
</comment>
<keyword evidence="8" id="KW-0539">Nucleus</keyword>
<dbReference type="Pfam" id="PF06087">
    <property type="entry name" value="Tyr-DNA_phospho"/>
    <property type="match status" value="1"/>
</dbReference>
<evidence type="ECO:0000256" key="2">
    <source>
        <dbReference type="ARBA" id="ARBA00010205"/>
    </source>
</evidence>
<evidence type="ECO:0000256" key="5">
    <source>
        <dbReference type="ARBA" id="ARBA00022801"/>
    </source>
</evidence>
<evidence type="ECO:0000256" key="11">
    <source>
        <dbReference type="PIRSR" id="PIRSR610347-3"/>
    </source>
</evidence>
<dbReference type="GO" id="GO:0005634">
    <property type="term" value="C:nucleus"/>
    <property type="evidence" value="ECO:0007669"/>
    <property type="project" value="UniProtKB-SubCell"/>
</dbReference>
<gene>
    <name evidence="13" type="ORF">BP6252_04230</name>
</gene>
<evidence type="ECO:0008006" key="15">
    <source>
        <dbReference type="Google" id="ProtNLM"/>
    </source>
</evidence>
<dbReference type="GO" id="GO:0004527">
    <property type="term" value="F:exonuclease activity"/>
    <property type="evidence" value="ECO:0007669"/>
    <property type="project" value="UniProtKB-KW"/>
</dbReference>
<dbReference type="PANTHER" id="PTHR12415:SF0">
    <property type="entry name" value="TYROSYL-DNA PHOSPHODIESTERASE 1"/>
    <property type="match status" value="1"/>
</dbReference>
<dbReference type="Gene3D" id="3.30.870.10">
    <property type="entry name" value="Endonuclease Chain A"/>
    <property type="match status" value="2"/>
</dbReference>
<dbReference type="EMBL" id="PDLM01000004">
    <property type="protein sequence ID" value="RDW79592.1"/>
    <property type="molecule type" value="Genomic_DNA"/>
</dbReference>
<evidence type="ECO:0000256" key="7">
    <source>
        <dbReference type="ARBA" id="ARBA00023204"/>
    </source>
</evidence>
<proteinExistence type="inferred from homology"/>
<feature type="active site" description="Proton donor/acceptor" evidence="9">
    <location>
        <position position="398"/>
    </location>
</feature>
<name>A0A3D8RZW8_9HELO</name>
<evidence type="ECO:0000313" key="13">
    <source>
        <dbReference type="EMBL" id="RDW79592.1"/>
    </source>
</evidence>
<evidence type="ECO:0000256" key="1">
    <source>
        <dbReference type="ARBA" id="ARBA00004123"/>
    </source>
</evidence>
<evidence type="ECO:0000256" key="3">
    <source>
        <dbReference type="ARBA" id="ARBA00022722"/>
    </source>
</evidence>
<evidence type="ECO:0000256" key="10">
    <source>
        <dbReference type="PIRSR" id="PIRSR610347-2"/>
    </source>
</evidence>
<evidence type="ECO:0000256" key="6">
    <source>
        <dbReference type="ARBA" id="ARBA00022839"/>
    </source>
</evidence>
<dbReference type="CDD" id="cd09194">
    <property type="entry name" value="PLDc_yTdp1_1"/>
    <property type="match status" value="1"/>
</dbReference>
<keyword evidence="5" id="KW-0378">Hydrolase</keyword>
<evidence type="ECO:0000256" key="9">
    <source>
        <dbReference type="PIRSR" id="PIRSR610347-1"/>
    </source>
</evidence>